<proteinExistence type="predicted"/>
<dbReference type="AlphaFoldDB" id="A0A2T2NZB3"/>
<evidence type="ECO:0000313" key="1">
    <source>
        <dbReference type="EMBL" id="PSN70765.1"/>
    </source>
</evidence>
<accession>A0A2T2NZB3</accession>
<name>A0A2T2NZB3_CORCC</name>
<dbReference type="Proteomes" id="UP000240883">
    <property type="component" value="Unassembled WGS sequence"/>
</dbReference>
<keyword evidence="2" id="KW-1185">Reference proteome</keyword>
<dbReference type="EMBL" id="KZ678131">
    <property type="protein sequence ID" value="PSN70765.1"/>
    <property type="molecule type" value="Genomic_DNA"/>
</dbReference>
<protein>
    <submittedName>
        <fullName evidence="1">Uncharacterized protein</fullName>
    </submittedName>
</protein>
<evidence type="ECO:0000313" key="2">
    <source>
        <dbReference type="Proteomes" id="UP000240883"/>
    </source>
</evidence>
<organism evidence="1 2">
    <name type="scientific">Corynespora cassiicola Philippines</name>
    <dbReference type="NCBI Taxonomy" id="1448308"/>
    <lineage>
        <taxon>Eukaryota</taxon>
        <taxon>Fungi</taxon>
        <taxon>Dikarya</taxon>
        <taxon>Ascomycota</taxon>
        <taxon>Pezizomycotina</taxon>
        <taxon>Dothideomycetes</taxon>
        <taxon>Pleosporomycetidae</taxon>
        <taxon>Pleosporales</taxon>
        <taxon>Corynesporascaceae</taxon>
        <taxon>Corynespora</taxon>
    </lineage>
</organism>
<dbReference type="OrthoDB" id="201656at2759"/>
<dbReference type="STRING" id="1448308.A0A2T2NZB3"/>
<sequence>MAKNMLWPRILGGVPRDYVQVTGVAGIEEMKLLASQVANGKLKVHVDTIAEMEDAQKVCFLSFVDY</sequence>
<reference evidence="1 2" key="1">
    <citation type="journal article" date="2018" name="Front. Microbiol.">
        <title>Genome-Wide Analysis of Corynespora cassiicola Leaf Fall Disease Putative Effectors.</title>
        <authorList>
            <person name="Lopez D."/>
            <person name="Ribeiro S."/>
            <person name="Label P."/>
            <person name="Fumanal B."/>
            <person name="Venisse J.S."/>
            <person name="Kohler A."/>
            <person name="de Oliveira R.R."/>
            <person name="Labutti K."/>
            <person name="Lipzen A."/>
            <person name="Lail K."/>
            <person name="Bauer D."/>
            <person name="Ohm R.A."/>
            <person name="Barry K.W."/>
            <person name="Spatafora J."/>
            <person name="Grigoriev I.V."/>
            <person name="Martin F.M."/>
            <person name="Pujade-Renaud V."/>
        </authorList>
    </citation>
    <scope>NUCLEOTIDE SEQUENCE [LARGE SCALE GENOMIC DNA]</scope>
    <source>
        <strain evidence="1 2">Philippines</strain>
    </source>
</reference>
<gene>
    <name evidence="1" type="ORF">BS50DRAFT_570267</name>
</gene>